<protein>
    <submittedName>
        <fullName evidence="1">Cold shock protein (Beta-ribbon, CspA family)</fullName>
    </submittedName>
</protein>
<dbReference type="InterPro" id="IPR012340">
    <property type="entry name" value="NA-bd_OB-fold"/>
</dbReference>
<accession>A0A1N7JMI1</accession>
<dbReference type="OrthoDB" id="2376906at2"/>
<sequence length="65" mass="7003">MQKGIVSWVDPEGQRGMVRVQGGHDLPFDAADSPGRARVRPGDHVAFDVMQTPAGPVALNLIRKP</sequence>
<dbReference type="AlphaFoldDB" id="A0A1N7JMI1"/>
<name>A0A1N7JMI1_9BACL</name>
<organism evidence="1 2">
    <name type="scientific">Alicyclobacillus vulcanalis</name>
    <dbReference type="NCBI Taxonomy" id="252246"/>
    <lineage>
        <taxon>Bacteria</taxon>
        <taxon>Bacillati</taxon>
        <taxon>Bacillota</taxon>
        <taxon>Bacilli</taxon>
        <taxon>Bacillales</taxon>
        <taxon>Alicyclobacillaceae</taxon>
        <taxon>Alicyclobacillus</taxon>
    </lineage>
</organism>
<gene>
    <name evidence="1" type="ORF">SAMN05421799_10172</name>
</gene>
<evidence type="ECO:0000313" key="2">
    <source>
        <dbReference type="Proteomes" id="UP000186156"/>
    </source>
</evidence>
<dbReference type="SUPFAM" id="SSF50249">
    <property type="entry name" value="Nucleic acid-binding proteins"/>
    <property type="match status" value="1"/>
</dbReference>
<proteinExistence type="predicted"/>
<reference evidence="2" key="1">
    <citation type="submission" date="2017-01" db="EMBL/GenBank/DDBJ databases">
        <authorList>
            <person name="Varghese N."/>
            <person name="Submissions S."/>
        </authorList>
    </citation>
    <scope>NUCLEOTIDE SEQUENCE [LARGE SCALE GENOMIC DNA]</scope>
    <source>
        <strain evidence="2">DSM 16176</strain>
    </source>
</reference>
<dbReference type="RefSeq" id="WP_076343969.1">
    <property type="nucleotide sequence ID" value="NZ_FTOO01000001.1"/>
</dbReference>
<dbReference type="Gene3D" id="2.40.50.140">
    <property type="entry name" value="Nucleic acid-binding proteins"/>
    <property type="match status" value="1"/>
</dbReference>
<dbReference type="Proteomes" id="UP000186156">
    <property type="component" value="Unassembled WGS sequence"/>
</dbReference>
<dbReference type="EMBL" id="FTOO01000001">
    <property type="protein sequence ID" value="SIS50510.1"/>
    <property type="molecule type" value="Genomic_DNA"/>
</dbReference>
<keyword evidence="2" id="KW-1185">Reference proteome</keyword>
<evidence type="ECO:0000313" key="1">
    <source>
        <dbReference type="EMBL" id="SIS50510.1"/>
    </source>
</evidence>